<keyword evidence="1 3" id="KW-0963">Cytoplasm</keyword>
<reference evidence="6 7" key="1">
    <citation type="submission" date="2019-08" db="EMBL/GenBank/DDBJ databases">
        <title>In-depth cultivation of the pig gut microbiome towards novel bacterial diversity and tailored functional studies.</title>
        <authorList>
            <person name="Wylensek D."/>
            <person name="Hitch T.C.A."/>
            <person name="Clavel T."/>
        </authorList>
    </citation>
    <scope>NUCLEOTIDE SEQUENCE [LARGE SCALE GENOMIC DNA]</scope>
    <source>
        <strain evidence="6 7">WB03_NA08</strain>
    </source>
</reference>
<dbReference type="SUPFAM" id="SSF75420">
    <property type="entry name" value="YhbC-like, N-terminal domain"/>
    <property type="match status" value="1"/>
</dbReference>
<evidence type="ECO:0000313" key="7">
    <source>
        <dbReference type="Proteomes" id="UP000470875"/>
    </source>
</evidence>
<dbReference type="GO" id="GO:0000028">
    <property type="term" value="P:ribosomal small subunit assembly"/>
    <property type="evidence" value="ECO:0007669"/>
    <property type="project" value="TreeGrafter"/>
</dbReference>
<dbReference type="SUPFAM" id="SSF74942">
    <property type="entry name" value="YhbC-like, C-terminal domain"/>
    <property type="match status" value="1"/>
</dbReference>
<dbReference type="InterPro" id="IPR035956">
    <property type="entry name" value="RimP_N_sf"/>
</dbReference>
<evidence type="ECO:0000256" key="3">
    <source>
        <dbReference type="HAMAP-Rule" id="MF_01077"/>
    </source>
</evidence>
<accession>A0A6N7VSY8</accession>
<dbReference type="RefSeq" id="WP_154545650.1">
    <property type="nucleotide sequence ID" value="NZ_VULO01000010.1"/>
</dbReference>
<evidence type="ECO:0000256" key="2">
    <source>
        <dbReference type="ARBA" id="ARBA00022517"/>
    </source>
</evidence>
<dbReference type="GO" id="GO:0006412">
    <property type="term" value="P:translation"/>
    <property type="evidence" value="ECO:0007669"/>
    <property type="project" value="TreeGrafter"/>
</dbReference>
<comment type="caution">
    <text evidence="6">The sequence shown here is derived from an EMBL/GenBank/DDBJ whole genome shotgun (WGS) entry which is preliminary data.</text>
</comment>
<dbReference type="InterPro" id="IPR003728">
    <property type="entry name" value="Ribosome_maturation_RimP"/>
</dbReference>
<keyword evidence="2 3" id="KW-0690">Ribosome biogenesis</keyword>
<dbReference type="Proteomes" id="UP000470875">
    <property type="component" value="Unassembled WGS sequence"/>
</dbReference>
<dbReference type="AlphaFoldDB" id="A0A6N7VSY8"/>
<dbReference type="PANTHER" id="PTHR33867:SF1">
    <property type="entry name" value="RIBOSOME MATURATION FACTOR RIMP"/>
    <property type="match status" value="1"/>
</dbReference>
<proteinExistence type="inferred from homology"/>
<comment type="function">
    <text evidence="3">Required for maturation of 30S ribosomal subunits.</text>
</comment>
<evidence type="ECO:0000313" key="6">
    <source>
        <dbReference type="EMBL" id="MSS84897.1"/>
    </source>
</evidence>
<dbReference type="GO" id="GO:0005829">
    <property type="term" value="C:cytosol"/>
    <property type="evidence" value="ECO:0007669"/>
    <property type="project" value="TreeGrafter"/>
</dbReference>
<comment type="similarity">
    <text evidence="3">Belongs to the RimP family.</text>
</comment>
<dbReference type="CDD" id="cd01734">
    <property type="entry name" value="YlxS_C"/>
    <property type="match status" value="1"/>
</dbReference>
<dbReference type="InterPro" id="IPR028989">
    <property type="entry name" value="RimP_N"/>
</dbReference>
<dbReference type="EMBL" id="VULO01000010">
    <property type="protein sequence ID" value="MSS84897.1"/>
    <property type="molecule type" value="Genomic_DNA"/>
</dbReference>
<sequence length="153" mass="17147">MELEKIPQRVTDVLAPVGAIGAVVELVKYDIRTQPPTLQVTVDRTEGTESLNLDEIGEISRLIGELLDNEDDLIEQEYVLEVSTPGAESPLTQRRHYERNIGRKLKVKLVSGETLEGTLESASATSFTLATDKGLRYFDYSDVKRAKPRVQFR</sequence>
<dbReference type="Pfam" id="PF02576">
    <property type="entry name" value="RimP_N"/>
    <property type="match status" value="1"/>
</dbReference>
<evidence type="ECO:0000256" key="1">
    <source>
        <dbReference type="ARBA" id="ARBA00022490"/>
    </source>
</evidence>
<dbReference type="Pfam" id="PF17384">
    <property type="entry name" value="DUF150_C"/>
    <property type="match status" value="1"/>
</dbReference>
<feature type="domain" description="Ribosome maturation factor RimP N-terminal" evidence="4">
    <location>
        <begin position="24"/>
        <end position="88"/>
    </location>
</feature>
<keyword evidence="7" id="KW-1185">Reference proteome</keyword>
<comment type="subcellular location">
    <subcellularLocation>
        <location evidence="3">Cytoplasm</location>
    </subcellularLocation>
</comment>
<evidence type="ECO:0000259" key="5">
    <source>
        <dbReference type="Pfam" id="PF17384"/>
    </source>
</evidence>
<evidence type="ECO:0000259" key="4">
    <source>
        <dbReference type="Pfam" id="PF02576"/>
    </source>
</evidence>
<feature type="domain" description="Ribosome maturation factor RimP C-terminal" evidence="5">
    <location>
        <begin position="91"/>
        <end position="152"/>
    </location>
</feature>
<name>A0A6N7VSY8_9ACTO</name>
<organism evidence="6 7">
    <name type="scientific">Scrofimicrobium canadense</name>
    <dbReference type="NCBI Taxonomy" id="2652290"/>
    <lineage>
        <taxon>Bacteria</taxon>
        <taxon>Bacillati</taxon>
        <taxon>Actinomycetota</taxon>
        <taxon>Actinomycetes</taxon>
        <taxon>Actinomycetales</taxon>
        <taxon>Actinomycetaceae</taxon>
        <taxon>Scrofimicrobium</taxon>
    </lineage>
</organism>
<dbReference type="InterPro" id="IPR028998">
    <property type="entry name" value="RimP_C"/>
</dbReference>
<dbReference type="Gene3D" id="3.30.300.70">
    <property type="entry name" value="RimP-like superfamily, N-terminal"/>
    <property type="match status" value="1"/>
</dbReference>
<gene>
    <name evidence="3" type="primary">rimP</name>
    <name evidence="6" type="ORF">FYJ24_08990</name>
</gene>
<dbReference type="PANTHER" id="PTHR33867">
    <property type="entry name" value="RIBOSOME MATURATION FACTOR RIMP"/>
    <property type="match status" value="1"/>
</dbReference>
<dbReference type="InterPro" id="IPR036847">
    <property type="entry name" value="RimP_C_sf"/>
</dbReference>
<dbReference type="HAMAP" id="MF_01077">
    <property type="entry name" value="RimP"/>
    <property type="match status" value="1"/>
</dbReference>
<protein>
    <recommendedName>
        <fullName evidence="3">Ribosome maturation factor RimP</fullName>
    </recommendedName>
</protein>